<dbReference type="AlphaFoldDB" id="A0A842HD49"/>
<organism evidence="11 12">
    <name type="scientific">Ruficoccus amylovorans</name>
    <dbReference type="NCBI Taxonomy" id="1804625"/>
    <lineage>
        <taxon>Bacteria</taxon>
        <taxon>Pseudomonadati</taxon>
        <taxon>Verrucomicrobiota</taxon>
        <taxon>Opitutia</taxon>
        <taxon>Puniceicoccales</taxon>
        <taxon>Cerasicoccaceae</taxon>
        <taxon>Ruficoccus</taxon>
    </lineage>
</organism>
<comment type="function">
    <text evidence="9">This protein specifically catalyzes the removal of signal peptides from prolipoproteins.</text>
</comment>
<gene>
    <name evidence="9 11" type="primary">lspA</name>
    <name evidence="11" type="ORF">H5P28_07775</name>
</gene>
<sequence length="176" mass="19507">MNAARLRPYRLLLVVALLVLVVDQITKLIIVEWLPVGTYFVGSSLPPVIVIPDFFYLVHITNKGAAWGMFEGYTLVLGLLGVVALYSIFHYRATLGLKRPLMQVAFGLLIGGIIGNMIDRFAYKHVVDFIDLHFGSYRYPSFNIADCGITIGVGLYILATILDAWKARKNGTVTEG</sequence>
<evidence type="ECO:0000256" key="6">
    <source>
        <dbReference type="ARBA" id="ARBA00022801"/>
    </source>
</evidence>
<evidence type="ECO:0000313" key="11">
    <source>
        <dbReference type="EMBL" id="MBC2594160.1"/>
    </source>
</evidence>
<evidence type="ECO:0000256" key="8">
    <source>
        <dbReference type="ARBA" id="ARBA00023136"/>
    </source>
</evidence>
<dbReference type="GO" id="GO:0006508">
    <property type="term" value="P:proteolysis"/>
    <property type="evidence" value="ECO:0007669"/>
    <property type="project" value="UniProtKB-KW"/>
</dbReference>
<feature type="active site" evidence="9">
    <location>
        <position position="146"/>
    </location>
</feature>
<accession>A0A842HD49</accession>
<feature type="transmembrane region" description="Helical" evidence="9">
    <location>
        <begin position="37"/>
        <end position="58"/>
    </location>
</feature>
<evidence type="ECO:0000256" key="10">
    <source>
        <dbReference type="RuleBase" id="RU004181"/>
    </source>
</evidence>
<dbReference type="PANTHER" id="PTHR33695:SF1">
    <property type="entry name" value="LIPOPROTEIN SIGNAL PEPTIDASE"/>
    <property type="match status" value="1"/>
</dbReference>
<feature type="active site" evidence="9">
    <location>
        <position position="128"/>
    </location>
</feature>
<dbReference type="GO" id="GO:0004190">
    <property type="term" value="F:aspartic-type endopeptidase activity"/>
    <property type="evidence" value="ECO:0007669"/>
    <property type="project" value="UniProtKB-UniRule"/>
</dbReference>
<comment type="catalytic activity">
    <reaction evidence="9">
        <text>Release of signal peptides from bacterial membrane prolipoproteins. Hydrolyzes -Xaa-Yaa-Zaa-|-(S,diacylglyceryl)Cys-, in which Xaa is hydrophobic (preferably Leu), and Yaa (Ala or Ser) and Zaa (Gly or Ala) have small, neutral side chains.</text>
        <dbReference type="EC" id="3.4.23.36"/>
    </reaction>
</comment>
<evidence type="ECO:0000313" key="12">
    <source>
        <dbReference type="Proteomes" id="UP000546464"/>
    </source>
</evidence>
<dbReference type="UniPathway" id="UPA00665"/>
<dbReference type="Pfam" id="PF01252">
    <property type="entry name" value="Peptidase_A8"/>
    <property type="match status" value="1"/>
</dbReference>
<dbReference type="InterPro" id="IPR001872">
    <property type="entry name" value="Peptidase_A8"/>
</dbReference>
<keyword evidence="12" id="KW-1185">Reference proteome</keyword>
<evidence type="ECO:0000256" key="5">
    <source>
        <dbReference type="ARBA" id="ARBA00022750"/>
    </source>
</evidence>
<protein>
    <recommendedName>
        <fullName evidence="9">Lipoprotein signal peptidase</fullName>
        <ecNumber evidence="9">3.4.23.36</ecNumber>
    </recommendedName>
    <alternativeName>
        <fullName evidence="9">Prolipoprotein signal peptidase</fullName>
    </alternativeName>
    <alternativeName>
        <fullName evidence="9">Signal peptidase II</fullName>
        <shortName evidence="9">SPase II</shortName>
    </alternativeName>
</protein>
<comment type="subcellular location">
    <subcellularLocation>
        <location evidence="9">Cell membrane</location>
        <topology evidence="9">Multi-pass membrane protein</topology>
    </subcellularLocation>
</comment>
<comment type="caution">
    <text evidence="11">The sequence shown here is derived from an EMBL/GenBank/DDBJ whole genome shotgun (WGS) entry which is preliminary data.</text>
</comment>
<keyword evidence="7 9" id="KW-1133">Transmembrane helix</keyword>
<dbReference type="Proteomes" id="UP000546464">
    <property type="component" value="Unassembled WGS sequence"/>
</dbReference>
<proteinExistence type="inferred from homology"/>
<feature type="transmembrane region" description="Helical" evidence="9">
    <location>
        <begin position="70"/>
        <end position="89"/>
    </location>
</feature>
<dbReference type="PANTHER" id="PTHR33695">
    <property type="entry name" value="LIPOPROTEIN SIGNAL PEPTIDASE"/>
    <property type="match status" value="1"/>
</dbReference>
<dbReference type="NCBIfam" id="TIGR00077">
    <property type="entry name" value="lspA"/>
    <property type="match status" value="1"/>
</dbReference>
<keyword evidence="2 9" id="KW-1003">Cell membrane</keyword>
<name>A0A842HD49_9BACT</name>
<keyword evidence="6 9" id="KW-0378">Hydrolase</keyword>
<keyword evidence="8 9" id="KW-0472">Membrane</keyword>
<keyword evidence="5 9" id="KW-0064">Aspartyl protease</keyword>
<dbReference type="EC" id="3.4.23.36" evidence="9"/>
<dbReference type="GO" id="GO:0005886">
    <property type="term" value="C:plasma membrane"/>
    <property type="evidence" value="ECO:0007669"/>
    <property type="project" value="UniProtKB-SubCell"/>
</dbReference>
<evidence type="ECO:0000256" key="1">
    <source>
        <dbReference type="ARBA" id="ARBA00006139"/>
    </source>
</evidence>
<evidence type="ECO:0000256" key="3">
    <source>
        <dbReference type="ARBA" id="ARBA00022670"/>
    </source>
</evidence>
<keyword evidence="4 9" id="KW-0812">Transmembrane</keyword>
<evidence type="ECO:0000256" key="9">
    <source>
        <dbReference type="HAMAP-Rule" id="MF_00161"/>
    </source>
</evidence>
<keyword evidence="3 9" id="KW-0645">Protease</keyword>
<feature type="transmembrane region" description="Helical" evidence="9">
    <location>
        <begin position="101"/>
        <end position="118"/>
    </location>
</feature>
<evidence type="ECO:0000256" key="4">
    <source>
        <dbReference type="ARBA" id="ARBA00022692"/>
    </source>
</evidence>
<dbReference type="EMBL" id="JACHVB010000020">
    <property type="protein sequence ID" value="MBC2594160.1"/>
    <property type="molecule type" value="Genomic_DNA"/>
</dbReference>
<comment type="pathway">
    <text evidence="9">Protein modification; lipoprotein biosynthesis (signal peptide cleavage).</text>
</comment>
<evidence type="ECO:0000256" key="2">
    <source>
        <dbReference type="ARBA" id="ARBA00022475"/>
    </source>
</evidence>
<dbReference type="HAMAP" id="MF_00161">
    <property type="entry name" value="LspA"/>
    <property type="match status" value="1"/>
</dbReference>
<reference evidence="11 12" key="1">
    <citation type="submission" date="2020-07" db="EMBL/GenBank/DDBJ databases">
        <authorList>
            <person name="Feng X."/>
        </authorList>
    </citation>
    <scope>NUCLEOTIDE SEQUENCE [LARGE SCALE GENOMIC DNA]</scope>
    <source>
        <strain evidence="11 12">JCM31066</strain>
    </source>
</reference>
<dbReference type="RefSeq" id="WP_185675142.1">
    <property type="nucleotide sequence ID" value="NZ_JACHVB010000020.1"/>
</dbReference>
<feature type="transmembrane region" description="Helical" evidence="9">
    <location>
        <begin position="139"/>
        <end position="162"/>
    </location>
</feature>
<evidence type="ECO:0000256" key="7">
    <source>
        <dbReference type="ARBA" id="ARBA00022989"/>
    </source>
</evidence>
<dbReference type="PRINTS" id="PR00781">
    <property type="entry name" value="LIPOSIGPTASE"/>
</dbReference>
<comment type="similarity">
    <text evidence="1 9 10">Belongs to the peptidase A8 family.</text>
</comment>